<dbReference type="SUPFAM" id="SSF56645">
    <property type="entry name" value="Acyl-CoA dehydrogenase NM domain-like"/>
    <property type="match status" value="1"/>
</dbReference>
<organism evidence="2 3">
    <name type="scientific">Myxococcus llanfairpwllgwyngyllgogerychwyrndrobwllllantysiliogogogochensis</name>
    <dbReference type="NCBI Taxonomy" id="2590453"/>
    <lineage>
        <taxon>Bacteria</taxon>
        <taxon>Pseudomonadati</taxon>
        <taxon>Myxococcota</taxon>
        <taxon>Myxococcia</taxon>
        <taxon>Myxococcales</taxon>
        <taxon>Cystobacterineae</taxon>
        <taxon>Myxococcaceae</taxon>
        <taxon>Myxococcus</taxon>
    </lineage>
</organism>
<dbReference type="RefSeq" id="WP_181791211.1">
    <property type="nucleotide sequence ID" value="NZ_VIFM01000234.1"/>
</dbReference>
<dbReference type="InterPro" id="IPR009100">
    <property type="entry name" value="AcylCoA_DH/oxidase_NM_dom_sf"/>
</dbReference>
<evidence type="ECO:0000259" key="1">
    <source>
        <dbReference type="Pfam" id="PF02771"/>
    </source>
</evidence>
<reference evidence="2 3" key="1">
    <citation type="submission" date="2019-06" db="EMBL/GenBank/DDBJ databases">
        <authorList>
            <person name="Livingstone P."/>
            <person name="Whitworth D."/>
        </authorList>
    </citation>
    <scope>NUCLEOTIDE SEQUENCE [LARGE SCALE GENOMIC DNA]</scope>
    <source>
        <strain evidence="2 3">AM401</strain>
    </source>
</reference>
<comment type="caution">
    <text evidence="2">The sequence shown here is derived from an EMBL/GenBank/DDBJ whole genome shotgun (WGS) entry which is preliminary data.</text>
</comment>
<sequence length="220" mass="23294">MKTNSRSAVLQAVRELAPSLSARGAEIELARRIPADVIGLLKSAGVFRMFVPRSHGGLDLPLLEGLEVLEELGRIDGSLGWTTMIGVGSPHLFAVLPRSEFDAIHAASPDIVAAGAMAAQGEARTVAGGYRVTGRWNFATGCHHSDWFYGSCALKDESGKPVMGTDGKPALRTVLVPASSARILDNWQVLGMRGSGSHDISVEDVFVPEAYAFDVAAARP</sequence>
<dbReference type="InterPro" id="IPR046373">
    <property type="entry name" value="Acyl-CoA_Oxase/DH_mid-dom_sf"/>
</dbReference>
<evidence type="ECO:0000313" key="2">
    <source>
        <dbReference type="EMBL" id="TQF10706.1"/>
    </source>
</evidence>
<dbReference type="GO" id="GO:0050660">
    <property type="term" value="F:flavin adenine dinucleotide binding"/>
    <property type="evidence" value="ECO:0007669"/>
    <property type="project" value="InterPro"/>
</dbReference>
<dbReference type="Gene3D" id="2.40.110.10">
    <property type="entry name" value="Butyryl-CoA Dehydrogenase, subunit A, domain 2"/>
    <property type="match status" value="1"/>
</dbReference>
<dbReference type="InterPro" id="IPR013786">
    <property type="entry name" value="AcylCoA_DH/ox_N"/>
</dbReference>
<keyword evidence="3" id="KW-1185">Reference proteome</keyword>
<feature type="non-terminal residue" evidence="2">
    <location>
        <position position="220"/>
    </location>
</feature>
<protein>
    <submittedName>
        <fullName evidence="2">Hydroxylase</fullName>
    </submittedName>
</protein>
<dbReference type="InterPro" id="IPR037069">
    <property type="entry name" value="AcylCoA_DH/ox_N_sf"/>
</dbReference>
<name>A0A540WNW5_9BACT</name>
<dbReference type="AlphaFoldDB" id="A0A540WNW5"/>
<gene>
    <name evidence="2" type="ORF">FJV41_37985</name>
</gene>
<dbReference type="Gene3D" id="1.10.540.10">
    <property type="entry name" value="Acyl-CoA dehydrogenase/oxidase, N-terminal domain"/>
    <property type="match status" value="1"/>
</dbReference>
<dbReference type="PANTHER" id="PTHR43884">
    <property type="entry name" value="ACYL-COA DEHYDROGENASE"/>
    <property type="match status" value="1"/>
</dbReference>
<evidence type="ECO:0000313" key="3">
    <source>
        <dbReference type="Proteomes" id="UP000315369"/>
    </source>
</evidence>
<dbReference type="Pfam" id="PF02771">
    <property type="entry name" value="Acyl-CoA_dh_N"/>
    <property type="match status" value="1"/>
</dbReference>
<proteinExistence type="predicted"/>
<dbReference type="EMBL" id="VIFM01000234">
    <property type="protein sequence ID" value="TQF10706.1"/>
    <property type="molecule type" value="Genomic_DNA"/>
</dbReference>
<dbReference type="GO" id="GO:0003995">
    <property type="term" value="F:acyl-CoA dehydrogenase activity"/>
    <property type="evidence" value="ECO:0007669"/>
    <property type="project" value="TreeGrafter"/>
</dbReference>
<accession>A0A540WNW5</accession>
<feature type="domain" description="Acyl-CoA dehydrogenase/oxidase N-terminal" evidence="1">
    <location>
        <begin position="7"/>
        <end position="85"/>
    </location>
</feature>
<dbReference type="Proteomes" id="UP000315369">
    <property type="component" value="Unassembled WGS sequence"/>
</dbReference>
<dbReference type="PANTHER" id="PTHR43884:SF12">
    <property type="entry name" value="ISOVALERYL-COA DEHYDROGENASE, MITOCHONDRIAL-RELATED"/>
    <property type="match status" value="1"/>
</dbReference>